<sequence>MRSSSRPFYIYAVLFMLFLYGPILLAPLFSVNDSIFATFPLKGFTLRHYAEMANNTGLLKALRNSLIVASASSIIATAVSVPAAIALTRYKLRGSGLIMTAMSAPLVVPSIIFGVALLIIILRFLDLELTLWTIGASHVFISIPFAMTVLMSRLEGFDKSLEEASRDLGEGAWMTFLRVTLPLAMSGIVSSLLLCFVTSFDEFVLAFFLSGTETTLPVYLFGQLRFPNKLPGMLALGTTILMFSTLIVILAEILRRRGVQSNSPGEV</sequence>
<name>A0ACC5R3L6_9HYPH</name>
<dbReference type="EMBL" id="JAENHL010000007">
    <property type="protein sequence ID" value="MBK1867202.1"/>
    <property type="molecule type" value="Genomic_DNA"/>
</dbReference>
<comment type="caution">
    <text evidence="1">The sequence shown here is derived from an EMBL/GenBank/DDBJ whole genome shotgun (WGS) entry which is preliminary data.</text>
</comment>
<keyword evidence="2" id="KW-1185">Reference proteome</keyword>
<organism evidence="1 2">
    <name type="scientific">Taklimakanibacter albus</name>
    <dbReference type="NCBI Taxonomy" id="2800327"/>
    <lineage>
        <taxon>Bacteria</taxon>
        <taxon>Pseudomonadati</taxon>
        <taxon>Pseudomonadota</taxon>
        <taxon>Alphaproteobacteria</taxon>
        <taxon>Hyphomicrobiales</taxon>
        <taxon>Aestuariivirgaceae</taxon>
        <taxon>Taklimakanibacter</taxon>
    </lineage>
</organism>
<reference evidence="1" key="1">
    <citation type="submission" date="2021-01" db="EMBL/GenBank/DDBJ databases">
        <authorList>
            <person name="Sun Q."/>
        </authorList>
    </citation>
    <scope>NUCLEOTIDE SEQUENCE</scope>
    <source>
        <strain evidence="1">YIM B02566</strain>
    </source>
</reference>
<protein>
    <submittedName>
        <fullName evidence="1">ABC transporter permease</fullName>
    </submittedName>
</protein>
<gene>
    <name evidence="1" type="ORF">JHL16_12670</name>
</gene>
<accession>A0ACC5R3L6</accession>
<evidence type="ECO:0000313" key="2">
    <source>
        <dbReference type="Proteomes" id="UP000616151"/>
    </source>
</evidence>
<dbReference type="Proteomes" id="UP000616151">
    <property type="component" value="Unassembled WGS sequence"/>
</dbReference>
<evidence type="ECO:0000313" key="1">
    <source>
        <dbReference type="EMBL" id="MBK1867202.1"/>
    </source>
</evidence>
<proteinExistence type="predicted"/>